<gene>
    <name evidence="1" type="ORF">QWM81_08505</name>
</gene>
<dbReference type="Proteomes" id="UP001174050">
    <property type="component" value="Unassembled WGS sequence"/>
</dbReference>
<comment type="caution">
    <text evidence="1">The sequence shown here is derived from an EMBL/GenBank/DDBJ whole genome shotgun (WGS) entry which is preliminary data.</text>
</comment>
<dbReference type="RefSeq" id="WP_290111093.1">
    <property type="nucleotide sequence ID" value="NZ_JAUEPL010000008.1"/>
</dbReference>
<evidence type="ECO:0008006" key="3">
    <source>
        <dbReference type="Google" id="ProtNLM"/>
    </source>
</evidence>
<accession>A0ABT7Z4A0</accession>
<sequence>MRHALLGGLLEPARVPALALLAQGRAKGATGPAWQEPHTSLAADIKGAKVYRSLAPAFRALGYDDADRVLVAPLFHHLWAVVYEADWAYEAHQLAGAQKPGRQWLQQFRLVLEGLELFDGTVHDRLEELADYFELETRLLASADTFDKDDLARAVRLRCSDLKAFLGVAAALTGRPWARELSTLLSPLMSFIDLEDDLRSTGEDAADGSFNTYNFAVRRWGESEGRSWLDEMGSTLMYETVGALSQVSPRTLQAMRVVLGRPGSDLAARRLRLEANRPRRMVLSGLQRTLLDGTPRPFGPHWQFLDTSGGNA</sequence>
<keyword evidence="2" id="KW-1185">Reference proteome</keyword>
<dbReference type="EMBL" id="JAUEPL010000008">
    <property type="protein sequence ID" value="MDN3294087.1"/>
    <property type="molecule type" value="Genomic_DNA"/>
</dbReference>
<organism evidence="1 2">
    <name type="scientific">Streptomyces ficellus</name>
    <dbReference type="NCBI Taxonomy" id="1977088"/>
    <lineage>
        <taxon>Bacteria</taxon>
        <taxon>Bacillati</taxon>
        <taxon>Actinomycetota</taxon>
        <taxon>Actinomycetes</taxon>
        <taxon>Kitasatosporales</taxon>
        <taxon>Streptomycetaceae</taxon>
        <taxon>Streptomyces</taxon>
    </lineage>
</organism>
<reference evidence="1" key="1">
    <citation type="submission" date="2023-06" db="EMBL/GenBank/DDBJ databases">
        <title>WGS-Sequencing of Streptomyces ficellus isolate 21 collected from sand in Gara Djebilet Iron Mine in Algeria.</title>
        <authorList>
            <person name="Zegers G.P."/>
            <person name="Gomez A."/>
            <person name="Gueddou A."/>
            <person name="Zahara A.F."/>
            <person name="Worth M."/>
            <person name="Sevigny J.L."/>
            <person name="Tisa L."/>
        </authorList>
    </citation>
    <scope>NUCLEOTIDE SEQUENCE</scope>
    <source>
        <strain evidence="1">AS11</strain>
    </source>
</reference>
<evidence type="ECO:0000313" key="1">
    <source>
        <dbReference type="EMBL" id="MDN3294087.1"/>
    </source>
</evidence>
<evidence type="ECO:0000313" key="2">
    <source>
        <dbReference type="Proteomes" id="UP001174050"/>
    </source>
</evidence>
<name>A0ABT7Z4A0_9ACTN</name>
<protein>
    <recommendedName>
        <fullName evidence="3">Terpene synthase</fullName>
    </recommendedName>
</protein>
<proteinExistence type="predicted"/>